<evidence type="ECO:0000313" key="2">
    <source>
        <dbReference type="EMBL" id="MBB4674196.1"/>
    </source>
</evidence>
<dbReference type="PRINTS" id="PR00377">
    <property type="entry name" value="IMPHPHTASES"/>
</dbReference>
<protein>
    <submittedName>
        <fullName evidence="2">Myo-inositol-1(Or 4)-monophosphatase</fullName>
        <ecNumber evidence="2">3.1.3.25</ecNumber>
    </submittedName>
</protein>
<dbReference type="SUPFAM" id="SSF56655">
    <property type="entry name" value="Carbohydrate phosphatase"/>
    <property type="match status" value="1"/>
</dbReference>
<dbReference type="GO" id="GO:0046872">
    <property type="term" value="F:metal ion binding"/>
    <property type="evidence" value="ECO:0007669"/>
    <property type="project" value="UniProtKB-KW"/>
</dbReference>
<dbReference type="Gene3D" id="3.40.190.80">
    <property type="match status" value="1"/>
</dbReference>
<dbReference type="InterPro" id="IPR000760">
    <property type="entry name" value="Inositol_monophosphatase-like"/>
</dbReference>
<proteinExistence type="predicted"/>
<feature type="binding site" evidence="1">
    <location>
        <position position="90"/>
    </location>
    <ligand>
        <name>Mg(2+)</name>
        <dbReference type="ChEBI" id="CHEBI:18420"/>
        <label>2</label>
    </ligand>
</feature>
<keyword evidence="2" id="KW-0378">Hydrolase</keyword>
<dbReference type="EMBL" id="JACHMH010000001">
    <property type="protein sequence ID" value="MBB4674196.1"/>
    <property type="molecule type" value="Genomic_DNA"/>
</dbReference>
<feature type="binding site" evidence="1">
    <location>
        <position position="109"/>
    </location>
    <ligand>
        <name>Mg(2+)</name>
        <dbReference type="ChEBI" id="CHEBI:18420"/>
        <label>1</label>
        <note>catalytic</note>
    </ligand>
</feature>
<dbReference type="GO" id="GO:0008934">
    <property type="term" value="F:inositol monophosphate 1-phosphatase activity"/>
    <property type="evidence" value="ECO:0007669"/>
    <property type="project" value="TreeGrafter"/>
</dbReference>
<dbReference type="EC" id="3.1.3.25" evidence="2"/>
<name>A0A7W7FPU3_9PSEU</name>
<dbReference type="GO" id="GO:0007165">
    <property type="term" value="P:signal transduction"/>
    <property type="evidence" value="ECO:0007669"/>
    <property type="project" value="TreeGrafter"/>
</dbReference>
<keyword evidence="1" id="KW-0460">Magnesium</keyword>
<feature type="binding site" evidence="1">
    <location>
        <position position="106"/>
    </location>
    <ligand>
        <name>Mg(2+)</name>
        <dbReference type="ChEBI" id="CHEBI:18420"/>
        <label>1</label>
        <note>catalytic</note>
    </ligand>
</feature>
<dbReference type="RefSeq" id="WP_312986193.1">
    <property type="nucleotide sequence ID" value="NZ_BAAAUI010000011.1"/>
</dbReference>
<accession>A0A7W7FPU3</accession>
<comment type="cofactor">
    <cofactor evidence="1">
        <name>Mg(2+)</name>
        <dbReference type="ChEBI" id="CHEBI:18420"/>
    </cofactor>
</comment>
<comment type="caution">
    <text evidence="2">The sequence shown here is derived from an EMBL/GenBank/DDBJ whole genome shotgun (WGS) entry which is preliminary data.</text>
</comment>
<dbReference type="Proteomes" id="UP000533598">
    <property type="component" value="Unassembled WGS sequence"/>
</dbReference>
<keyword evidence="3" id="KW-1185">Reference proteome</keyword>
<sequence length="282" mass="29739">MTDVELTSPRRITWPVPEPELPDAVHNALAEAARAAATALRAARHRFDREELSEVVRMGADGTPTQRVDDLVENAIAEAAARNGVNLLSEEAGFLDHGSALTLVVDPVDGTGNSAAGVPLSCFAGVLALDGQPLEALTCWFDTGHSWYARTGEPTAYRTTGRTTLDGAQLCLQRPKNNQDTWSRVAARASRVRVLGTTALECALVAEGSVDAYVDPGSDTHRIMDLAAAMVTVPAAGGVVIDARGRPLELDVDLTRRWSGIAAATPQLAEELAALVLSEPAG</sequence>
<dbReference type="Pfam" id="PF00459">
    <property type="entry name" value="Inositol_P"/>
    <property type="match status" value="1"/>
</dbReference>
<dbReference type="GO" id="GO:0006020">
    <property type="term" value="P:inositol metabolic process"/>
    <property type="evidence" value="ECO:0007669"/>
    <property type="project" value="TreeGrafter"/>
</dbReference>
<reference evidence="2 3" key="1">
    <citation type="submission" date="2020-08" db="EMBL/GenBank/DDBJ databases">
        <title>Sequencing the genomes of 1000 actinobacteria strains.</title>
        <authorList>
            <person name="Klenk H.-P."/>
        </authorList>
    </citation>
    <scope>NUCLEOTIDE SEQUENCE [LARGE SCALE GENOMIC DNA]</scope>
    <source>
        <strain evidence="2 3">DSM 44230</strain>
    </source>
</reference>
<dbReference type="AlphaFoldDB" id="A0A7W7FPU3"/>
<gene>
    <name evidence="2" type="ORF">HNR67_000314</name>
</gene>
<keyword evidence="1" id="KW-0479">Metal-binding</keyword>
<dbReference type="Gene3D" id="3.30.540.10">
    <property type="entry name" value="Fructose-1,6-Bisphosphatase, subunit A, domain 1"/>
    <property type="match status" value="1"/>
</dbReference>
<feature type="binding site" evidence="1">
    <location>
        <position position="225"/>
    </location>
    <ligand>
        <name>Mg(2+)</name>
        <dbReference type="ChEBI" id="CHEBI:18420"/>
        <label>1</label>
        <note>catalytic</note>
    </ligand>
</feature>
<dbReference type="PANTHER" id="PTHR20854:SF4">
    <property type="entry name" value="INOSITOL-1-MONOPHOSPHATASE-RELATED"/>
    <property type="match status" value="1"/>
</dbReference>
<dbReference type="PANTHER" id="PTHR20854">
    <property type="entry name" value="INOSITOL MONOPHOSPHATASE"/>
    <property type="match status" value="1"/>
</dbReference>
<organism evidence="2 3">
    <name type="scientific">Crossiella cryophila</name>
    <dbReference type="NCBI Taxonomy" id="43355"/>
    <lineage>
        <taxon>Bacteria</taxon>
        <taxon>Bacillati</taxon>
        <taxon>Actinomycetota</taxon>
        <taxon>Actinomycetes</taxon>
        <taxon>Pseudonocardiales</taxon>
        <taxon>Pseudonocardiaceae</taxon>
        <taxon>Crossiella</taxon>
    </lineage>
</organism>
<evidence type="ECO:0000313" key="3">
    <source>
        <dbReference type="Proteomes" id="UP000533598"/>
    </source>
</evidence>
<evidence type="ECO:0000256" key="1">
    <source>
        <dbReference type="PIRSR" id="PIRSR600760-2"/>
    </source>
</evidence>